<dbReference type="SUPFAM" id="SSF109709">
    <property type="entry name" value="KorB DNA-binding domain-like"/>
    <property type="match status" value="1"/>
</dbReference>
<keyword evidence="4" id="KW-1185">Reference proteome</keyword>
<organism evidence="3 4">
    <name type="scientific">Deinococcus caeni</name>
    <dbReference type="NCBI Taxonomy" id="569127"/>
    <lineage>
        <taxon>Bacteria</taxon>
        <taxon>Thermotogati</taxon>
        <taxon>Deinococcota</taxon>
        <taxon>Deinococci</taxon>
        <taxon>Deinococcales</taxon>
        <taxon>Deinococcaceae</taxon>
        <taxon>Deinococcus</taxon>
    </lineage>
</organism>
<dbReference type="Pfam" id="PF02195">
    <property type="entry name" value="ParB_N"/>
    <property type="match status" value="1"/>
</dbReference>
<dbReference type="InterPro" id="IPR036086">
    <property type="entry name" value="ParB/Sulfiredoxin_sf"/>
</dbReference>
<dbReference type="PANTHER" id="PTHR33375:SF7">
    <property type="entry name" value="CHROMOSOME 2-PARTITIONING PROTEIN PARB-RELATED"/>
    <property type="match status" value="1"/>
</dbReference>
<dbReference type="Gene3D" id="3.90.1530.30">
    <property type="match status" value="1"/>
</dbReference>
<comment type="caution">
    <text evidence="3">The sequence shown here is derived from an EMBL/GenBank/DDBJ whole genome shotgun (WGS) entry which is preliminary data.</text>
</comment>
<dbReference type="Proteomes" id="UP001423409">
    <property type="component" value="Unassembled WGS sequence"/>
</dbReference>
<evidence type="ECO:0000256" key="1">
    <source>
        <dbReference type="ARBA" id="ARBA00006295"/>
    </source>
</evidence>
<dbReference type="InterPro" id="IPR004437">
    <property type="entry name" value="ParB/RepB/Spo0J"/>
</dbReference>
<dbReference type="NCBIfam" id="TIGR00180">
    <property type="entry name" value="parB_part"/>
    <property type="match status" value="1"/>
</dbReference>
<protein>
    <submittedName>
        <fullName evidence="3">Nucleoid occlusion protein</fullName>
    </submittedName>
</protein>
<dbReference type="SUPFAM" id="SSF110849">
    <property type="entry name" value="ParB/Sulfiredoxin"/>
    <property type="match status" value="1"/>
</dbReference>
<proteinExistence type="inferred from homology"/>
<name>A0ABP9UFT4_9DEIO</name>
<accession>A0ABP9UFT4</accession>
<dbReference type="InterPro" id="IPR050336">
    <property type="entry name" value="Chromosome_partition/occlusion"/>
</dbReference>
<dbReference type="InterPro" id="IPR003115">
    <property type="entry name" value="ParB_N"/>
</dbReference>
<dbReference type="RefSeq" id="WP_345445292.1">
    <property type="nucleotide sequence ID" value="NZ_BAABQU010000024.1"/>
</dbReference>
<evidence type="ECO:0000313" key="3">
    <source>
        <dbReference type="EMBL" id="GAA5440599.1"/>
    </source>
</evidence>
<evidence type="ECO:0000259" key="2">
    <source>
        <dbReference type="SMART" id="SM00470"/>
    </source>
</evidence>
<comment type="similarity">
    <text evidence="1">Belongs to the ParB family.</text>
</comment>
<reference evidence="3 4" key="1">
    <citation type="submission" date="2024-02" db="EMBL/GenBank/DDBJ databases">
        <title>Deinococcus caeni NBRC 101312.</title>
        <authorList>
            <person name="Ichikawa N."/>
            <person name="Katano-Makiyama Y."/>
            <person name="Hidaka K."/>
        </authorList>
    </citation>
    <scope>NUCLEOTIDE SEQUENCE [LARGE SCALE GENOMIC DNA]</scope>
    <source>
        <strain evidence="3 4">NBRC 101312</strain>
    </source>
</reference>
<evidence type="ECO:0000313" key="4">
    <source>
        <dbReference type="Proteomes" id="UP001423409"/>
    </source>
</evidence>
<feature type="domain" description="ParB-like N-terminal" evidence="2">
    <location>
        <begin position="35"/>
        <end position="124"/>
    </location>
</feature>
<sequence length="304" mass="33462">MNAFGRKGPRLTNLLERAQSFTAQDGTGAAPSAPQTLPLDLIVPNPRQPRRHFDPQQLQDLAVSIAERGVLQPIMVRPSGERFEIVFGERRYRASRLAGRREIPVIVQSVSDEEFDVIATLENLQRADLNRFEEVTGKLTLLARALNLDPADVPAHLRQMRASPQAHPEDVQVTEQLFAQLGGEQWVSFVVNGLPVLALKEPMRAAVERGELAYSKALLIARAPAALHEELVSEAVAQGWTQAEVRAQIRARQSSSPAASGPATSGDTLRELRRQLSPARLAALPEKQRVRAERLIAELGQLLS</sequence>
<dbReference type="SMART" id="SM00470">
    <property type="entry name" value="ParB"/>
    <property type="match status" value="1"/>
</dbReference>
<dbReference type="PANTHER" id="PTHR33375">
    <property type="entry name" value="CHROMOSOME-PARTITIONING PROTEIN PARB-RELATED"/>
    <property type="match status" value="1"/>
</dbReference>
<gene>
    <name evidence="3" type="primary">noc_2</name>
    <name evidence="3" type="ORF">Dcae01_02116</name>
</gene>
<dbReference type="EMBL" id="BAABQU010000024">
    <property type="protein sequence ID" value="GAA5440599.1"/>
    <property type="molecule type" value="Genomic_DNA"/>
</dbReference>
<dbReference type="CDD" id="cd16393">
    <property type="entry name" value="SPO0J_N"/>
    <property type="match status" value="1"/>
</dbReference>
<dbReference type="Gene3D" id="1.10.10.2830">
    <property type="match status" value="1"/>
</dbReference>